<name>A0A1E5UQE5_9POAL</name>
<sequence length="96" mass="10419">MKSAAVALLILMSMMCTIAYFVHESSHGTEAEETTLLTDSYRSNDESSSAGGMTLGRKLMAGSTIIDSASVSTTDSNHMMSVQEYRNFMGQFGRHP</sequence>
<feature type="signal peptide" evidence="1">
    <location>
        <begin position="1"/>
        <end position="19"/>
    </location>
</feature>
<evidence type="ECO:0000313" key="3">
    <source>
        <dbReference type="Proteomes" id="UP000095767"/>
    </source>
</evidence>
<protein>
    <submittedName>
        <fullName evidence="2">Uncharacterized protein</fullName>
    </submittedName>
</protein>
<organism evidence="2 3">
    <name type="scientific">Dichanthelium oligosanthes</name>
    <dbReference type="NCBI Taxonomy" id="888268"/>
    <lineage>
        <taxon>Eukaryota</taxon>
        <taxon>Viridiplantae</taxon>
        <taxon>Streptophyta</taxon>
        <taxon>Embryophyta</taxon>
        <taxon>Tracheophyta</taxon>
        <taxon>Spermatophyta</taxon>
        <taxon>Magnoliopsida</taxon>
        <taxon>Liliopsida</taxon>
        <taxon>Poales</taxon>
        <taxon>Poaceae</taxon>
        <taxon>PACMAD clade</taxon>
        <taxon>Panicoideae</taxon>
        <taxon>Panicodae</taxon>
        <taxon>Paniceae</taxon>
        <taxon>Dichantheliinae</taxon>
        <taxon>Dichanthelium</taxon>
    </lineage>
</organism>
<dbReference type="AlphaFoldDB" id="A0A1E5UQE5"/>
<dbReference type="Proteomes" id="UP000095767">
    <property type="component" value="Unassembled WGS sequence"/>
</dbReference>
<comment type="caution">
    <text evidence="2">The sequence shown here is derived from an EMBL/GenBank/DDBJ whole genome shotgun (WGS) entry which is preliminary data.</text>
</comment>
<evidence type="ECO:0000256" key="1">
    <source>
        <dbReference type="SAM" id="SignalP"/>
    </source>
</evidence>
<feature type="chain" id="PRO_5009187279" evidence="1">
    <location>
        <begin position="20"/>
        <end position="96"/>
    </location>
</feature>
<keyword evidence="1" id="KW-0732">Signal</keyword>
<gene>
    <name evidence="2" type="ORF">BAE44_0023894</name>
</gene>
<accession>A0A1E5UQE5</accession>
<dbReference type="OrthoDB" id="655877at2759"/>
<reference evidence="2 3" key="1">
    <citation type="submission" date="2016-09" db="EMBL/GenBank/DDBJ databases">
        <title>The draft genome of Dichanthelium oligosanthes: A C3 panicoid grass species.</title>
        <authorList>
            <person name="Studer A.J."/>
            <person name="Schnable J.C."/>
            <person name="Brutnell T.P."/>
        </authorList>
    </citation>
    <scope>NUCLEOTIDE SEQUENCE [LARGE SCALE GENOMIC DNA]</scope>
    <source>
        <strain evidence="3">cv. Kellogg 1175</strain>
        <tissue evidence="2">Leaf</tissue>
    </source>
</reference>
<keyword evidence="3" id="KW-1185">Reference proteome</keyword>
<evidence type="ECO:0000313" key="2">
    <source>
        <dbReference type="EMBL" id="OEL15087.1"/>
    </source>
</evidence>
<proteinExistence type="predicted"/>
<dbReference type="EMBL" id="LWDX02067983">
    <property type="protein sequence ID" value="OEL15087.1"/>
    <property type="molecule type" value="Genomic_DNA"/>
</dbReference>